<protein>
    <submittedName>
        <fullName evidence="3">HNH endonuclease</fullName>
    </submittedName>
</protein>
<comment type="caution">
    <text evidence="3">The sequence shown here is derived from an EMBL/GenBank/DDBJ whole genome shotgun (WGS) entry which is preliminary data.</text>
</comment>
<dbReference type="InterPro" id="IPR003615">
    <property type="entry name" value="HNH_nuc"/>
</dbReference>
<reference evidence="3" key="1">
    <citation type="submission" date="2021-10" db="EMBL/GenBank/DDBJ databases">
        <title>Anaerobic single-cell dispensing facilitates the cultivation of human gut bacteria.</title>
        <authorList>
            <person name="Afrizal A."/>
        </authorList>
    </citation>
    <scope>NUCLEOTIDE SEQUENCE</scope>
    <source>
        <strain evidence="3">CLA-AA-H215</strain>
    </source>
</reference>
<dbReference type="InterPro" id="IPR052892">
    <property type="entry name" value="NA-targeting_endonuclease"/>
</dbReference>
<evidence type="ECO:0000313" key="3">
    <source>
        <dbReference type="EMBL" id="MCC2232042.1"/>
    </source>
</evidence>
<dbReference type="InterPro" id="IPR029471">
    <property type="entry name" value="HNH_5"/>
</dbReference>
<keyword evidence="1" id="KW-1133">Transmembrane helix</keyword>
<dbReference type="Pfam" id="PF14279">
    <property type="entry name" value="HNH_5"/>
    <property type="match status" value="1"/>
</dbReference>
<dbReference type="SMART" id="SM00507">
    <property type="entry name" value="HNHc"/>
    <property type="match status" value="1"/>
</dbReference>
<keyword evidence="4" id="KW-1185">Reference proteome</keyword>
<dbReference type="GO" id="GO:0004519">
    <property type="term" value="F:endonuclease activity"/>
    <property type="evidence" value="ECO:0007669"/>
    <property type="project" value="UniProtKB-KW"/>
</dbReference>
<evidence type="ECO:0000259" key="2">
    <source>
        <dbReference type="SMART" id="SM00507"/>
    </source>
</evidence>
<keyword evidence="1" id="KW-0472">Membrane</keyword>
<sequence length="243" mass="29116">MYRNLFTPIILILIVVCLIALIAYIIYLILRNPFKYPYFTHEFNVSNKRNVDITDYIDKYLCNERNWDNLCLHQQHILSWKNDTEAYLSRCHLKHYRTKQYHNVLDDRCAFCFETTRRQTRYQQKNYVKTSYQVFVSDDEADVSWQWLVHRHEQLEAIGFELTLKEYHNKNQRKLMTKTLRKQIMERDNYTCQLCGKYMPDEVGLHIDHIIPVAKGGKTVPSNLQVLCSKCNGNKGTKTTYRN</sequence>
<dbReference type="Gene3D" id="1.10.30.50">
    <property type="match status" value="1"/>
</dbReference>
<dbReference type="PANTHER" id="PTHR33877">
    <property type="entry name" value="SLL1193 PROTEIN"/>
    <property type="match status" value="1"/>
</dbReference>
<dbReference type="RefSeq" id="WP_308454529.1">
    <property type="nucleotide sequence ID" value="NZ_JAJEQR010000048.1"/>
</dbReference>
<proteinExistence type="predicted"/>
<feature type="transmembrane region" description="Helical" evidence="1">
    <location>
        <begin position="6"/>
        <end position="30"/>
    </location>
</feature>
<keyword evidence="1" id="KW-0812">Transmembrane</keyword>
<keyword evidence="3" id="KW-0540">Nuclease</keyword>
<dbReference type="EMBL" id="JAJEQR010000048">
    <property type="protein sequence ID" value="MCC2232042.1"/>
    <property type="molecule type" value="Genomic_DNA"/>
</dbReference>
<dbReference type="Proteomes" id="UP001198182">
    <property type="component" value="Unassembled WGS sequence"/>
</dbReference>
<evidence type="ECO:0000256" key="1">
    <source>
        <dbReference type="SAM" id="Phobius"/>
    </source>
</evidence>
<dbReference type="AlphaFoldDB" id="A0AAE3JGR0"/>
<dbReference type="PANTHER" id="PTHR33877:SF1">
    <property type="entry name" value="TYPE IV METHYL-DIRECTED RESTRICTION ENZYME ECOKMCRA"/>
    <property type="match status" value="1"/>
</dbReference>
<name>A0AAE3JGR0_9FIRM</name>
<accession>A0AAE3JGR0</accession>
<feature type="domain" description="HNH nuclease" evidence="2">
    <location>
        <begin position="179"/>
        <end position="233"/>
    </location>
</feature>
<keyword evidence="3" id="KW-0255">Endonuclease</keyword>
<gene>
    <name evidence="3" type="ORF">LKD81_13730</name>
</gene>
<keyword evidence="3" id="KW-0378">Hydrolase</keyword>
<organism evidence="3 4">
    <name type="scientific">Hominifimenecus microfluidus</name>
    <dbReference type="NCBI Taxonomy" id="2885348"/>
    <lineage>
        <taxon>Bacteria</taxon>
        <taxon>Bacillati</taxon>
        <taxon>Bacillota</taxon>
        <taxon>Clostridia</taxon>
        <taxon>Lachnospirales</taxon>
        <taxon>Lachnospiraceae</taxon>
        <taxon>Hominifimenecus</taxon>
    </lineage>
</organism>
<dbReference type="CDD" id="cd00085">
    <property type="entry name" value="HNHc"/>
    <property type="match status" value="1"/>
</dbReference>
<evidence type="ECO:0000313" key="4">
    <source>
        <dbReference type="Proteomes" id="UP001198182"/>
    </source>
</evidence>